<keyword evidence="3" id="KW-1185">Reference proteome</keyword>
<dbReference type="EMBL" id="LFBV01000001">
    <property type="protein sequence ID" value="OKH95810.1"/>
    <property type="molecule type" value="Genomic_DNA"/>
</dbReference>
<evidence type="ECO:0000256" key="1">
    <source>
        <dbReference type="SAM" id="MobiDB-lite"/>
    </source>
</evidence>
<reference evidence="2 3" key="1">
    <citation type="submission" date="2015-06" db="EMBL/GenBank/DDBJ databases">
        <title>Cloning and characterization of the uncialamcin biosynthetic gene cluster.</title>
        <authorList>
            <person name="Yan X."/>
            <person name="Huang T."/>
            <person name="Ge H."/>
            <person name="Shen B."/>
        </authorList>
    </citation>
    <scope>NUCLEOTIDE SEQUENCE [LARGE SCALE GENOMIC DNA]</scope>
    <source>
        <strain evidence="2 3">DCA2648</strain>
    </source>
</reference>
<gene>
    <name evidence="2" type="ORF">AB852_03420</name>
</gene>
<accession>A0A1Q4VDL6</accession>
<evidence type="ECO:0000313" key="3">
    <source>
        <dbReference type="Proteomes" id="UP000186455"/>
    </source>
</evidence>
<comment type="caution">
    <text evidence="2">The sequence shown here is derived from an EMBL/GenBank/DDBJ whole genome shotgun (WGS) entry which is preliminary data.</text>
</comment>
<feature type="compositionally biased region" description="Pro residues" evidence="1">
    <location>
        <begin position="23"/>
        <end position="32"/>
    </location>
</feature>
<protein>
    <submittedName>
        <fullName evidence="2">Uncharacterized protein</fullName>
    </submittedName>
</protein>
<organism evidence="2 3">
    <name type="scientific">Streptomyces uncialis</name>
    <dbReference type="NCBI Taxonomy" id="1048205"/>
    <lineage>
        <taxon>Bacteria</taxon>
        <taxon>Bacillati</taxon>
        <taxon>Actinomycetota</taxon>
        <taxon>Actinomycetes</taxon>
        <taxon>Kitasatosporales</taxon>
        <taxon>Streptomycetaceae</taxon>
        <taxon>Streptomyces</taxon>
    </lineage>
</organism>
<dbReference type="Proteomes" id="UP000186455">
    <property type="component" value="Unassembled WGS sequence"/>
</dbReference>
<name>A0A1Q4VDL6_9ACTN</name>
<proteinExistence type="predicted"/>
<evidence type="ECO:0000313" key="2">
    <source>
        <dbReference type="EMBL" id="OKH95810.1"/>
    </source>
</evidence>
<dbReference type="AlphaFoldDB" id="A0A1Q4VDL6"/>
<dbReference type="RefSeq" id="WP_073783438.1">
    <property type="nucleotide sequence ID" value="NZ_LFBV01000001.1"/>
</dbReference>
<sequence length="157" mass="17082">MHHHGYLWTGPKSRFDDEALRRPPYPEPPPHGSRPELVQRYREVSAEFATSDLPPIETAHWLLKPAVLIRGTWDKPEEAAAWIARQLTAHAPRFDSTAERDPARIAARAASAAARLAAGGDVSLGHYLQRPVFLSLAVLSCGRGPAPCPRTAGTPGA</sequence>
<feature type="region of interest" description="Disordered" evidence="1">
    <location>
        <begin position="1"/>
        <end position="36"/>
    </location>
</feature>